<dbReference type="EC" id="2.4.-.-" evidence="4"/>
<dbReference type="GO" id="GO:0016757">
    <property type="term" value="F:glycosyltransferase activity"/>
    <property type="evidence" value="ECO:0007669"/>
    <property type="project" value="UniProtKB-KW"/>
</dbReference>
<feature type="domain" description="Glycosyl transferase family 1" evidence="2">
    <location>
        <begin position="184"/>
        <end position="349"/>
    </location>
</feature>
<keyword evidence="5" id="KW-1185">Reference proteome</keyword>
<dbReference type="Gene3D" id="3.40.50.2000">
    <property type="entry name" value="Glycogen Phosphorylase B"/>
    <property type="match status" value="2"/>
</dbReference>
<dbReference type="InterPro" id="IPR028098">
    <property type="entry name" value="Glyco_trans_4-like_N"/>
</dbReference>
<comment type="caution">
    <text evidence="4">The sequence shown here is derived from an EMBL/GenBank/DDBJ whole genome shotgun (WGS) entry which is preliminary data.</text>
</comment>
<name>A0ABT6RHT2_9BACT</name>
<sequence length="379" mass="43649">MMSTRHYMLDGRIYTREAKTLQAHGYQVLHVGYGNEDNHYFTKDGVEIIQLKKLKKGKSLKTAFQSFKQSFLEDIFDVAANAKADVYHLHDLELCRIARRLQRLPHKPKVIYDVHEPYLENFLDFWKYSSLPKIIFNDIPALLAEKRFLPKADALIATENNVGGRLAKKNRNTSIIHNYSYFDRSRINAPAKKYDLVYSGSINKARGIEFIVEAVHECKKRGADVSCMLVGGFETKDHEESVKKKIAVYNLGSQFHFPGHVAFEDVDVFYNQSKIGICLLPANRTFKIALHVKLFEYLHFGLPIIVSNFGHMKEIAETDDVGFAVDPYNANEIADKILYLLQDDRYQSYSAKCTEVAEAKYVWKNETQKLLDIYSNLLK</sequence>
<dbReference type="EMBL" id="JASBRG010000007">
    <property type="protein sequence ID" value="MDI3322136.1"/>
    <property type="molecule type" value="Genomic_DNA"/>
</dbReference>
<proteinExistence type="predicted"/>
<reference evidence="4 5" key="1">
    <citation type="submission" date="2023-05" db="EMBL/GenBank/DDBJ databases">
        <title>Genome sequence of Pinibacter sp. MAH-24.</title>
        <authorList>
            <person name="Huq M.A."/>
        </authorList>
    </citation>
    <scope>NUCLEOTIDE SEQUENCE [LARGE SCALE GENOMIC DNA]</scope>
    <source>
        <strain evidence="4 5">MAH-24</strain>
    </source>
</reference>
<dbReference type="Pfam" id="PF00534">
    <property type="entry name" value="Glycos_transf_1"/>
    <property type="match status" value="1"/>
</dbReference>
<evidence type="ECO:0000313" key="5">
    <source>
        <dbReference type="Proteomes" id="UP001226434"/>
    </source>
</evidence>
<evidence type="ECO:0000256" key="1">
    <source>
        <dbReference type="ARBA" id="ARBA00022679"/>
    </source>
</evidence>
<evidence type="ECO:0000313" key="4">
    <source>
        <dbReference type="EMBL" id="MDI3322136.1"/>
    </source>
</evidence>
<dbReference type="PANTHER" id="PTHR46401:SF2">
    <property type="entry name" value="GLYCOSYLTRANSFERASE WBBK-RELATED"/>
    <property type="match status" value="1"/>
</dbReference>
<evidence type="ECO:0000259" key="2">
    <source>
        <dbReference type="Pfam" id="PF00534"/>
    </source>
</evidence>
<evidence type="ECO:0000259" key="3">
    <source>
        <dbReference type="Pfam" id="PF13579"/>
    </source>
</evidence>
<organism evidence="4 5">
    <name type="scientific">Pinibacter soli</name>
    <dbReference type="NCBI Taxonomy" id="3044211"/>
    <lineage>
        <taxon>Bacteria</taxon>
        <taxon>Pseudomonadati</taxon>
        <taxon>Bacteroidota</taxon>
        <taxon>Chitinophagia</taxon>
        <taxon>Chitinophagales</taxon>
        <taxon>Chitinophagaceae</taxon>
        <taxon>Pinibacter</taxon>
    </lineage>
</organism>
<feature type="domain" description="Glycosyltransferase subfamily 4-like N-terminal" evidence="3">
    <location>
        <begin position="17"/>
        <end position="161"/>
    </location>
</feature>
<protein>
    <submittedName>
        <fullName evidence="4">Glycosyltransferase</fullName>
        <ecNumber evidence="4">2.4.-.-</ecNumber>
    </submittedName>
</protein>
<dbReference type="InterPro" id="IPR001296">
    <property type="entry name" value="Glyco_trans_1"/>
</dbReference>
<dbReference type="Pfam" id="PF13579">
    <property type="entry name" value="Glyco_trans_4_4"/>
    <property type="match status" value="1"/>
</dbReference>
<accession>A0ABT6RHT2</accession>
<dbReference type="Proteomes" id="UP001226434">
    <property type="component" value="Unassembled WGS sequence"/>
</dbReference>
<dbReference type="PANTHER" id="PTHR46401">
    <property type="entry name" value="GLYCOSYLTRANSFERASE WBBK-RELATED"/>
    <property type="match status" value="1"/>
</dbReference>
<dbReference type="RefSeq" id="WP_282336256.1">
    <property type="nucleotide sequence ID" value="NZ_JASBRG010000007.1"/>
</dbReference>
<keyword evidence="4" id="KW-0328">Glycosyltransferase</keyword>
<gene>
    <name evidence="4" type="ORF">QJ048_20270</name>
</gene>
<keyword evidence="1 4" id="KW-0808">Transferase</keyword>
<dbReference type="SUPFAM" id="SSF53756">
    <property type="entry name" value="UDP-Glycosyltransferase/glycogen phosphorylase"/>
    <property type="match status" value="1"/>
</dbReference>